<dbReference type="Pfam" id="PF00593">
    <property type="entry name" value="TonB_dep_Rec_b-barrel"/>
    <property type="match status" value="1"/>
</dbReference>
<dbReference type="AlphaFoldDB" id="A0A380A4Z7"/>
<feature type="signal peptide" evidence="9">
    <location>
        <begin position="1"/>
        <end position="24"/>
    </location>
</feature>
<evidence type="ECO:0000256" key="5">
    <source>
        <dbReference type="ARBA" id="ARBA00023077"/>
    </source>
</evidence>
<keyword evidence="6 8" id="KW-0472">Membrane</keyword>
<evidence type="ECO:0000259" key="10">
    <source>
        <dbReference type="Pfam" id="PF00593"/>
    </source>
</evidence>
<dbReference type="GO" id="GO:0044718">
    <property type="term" value="P:siderophore transmembrane transport"/>
    <property type="evidence" value="ECO:0007669"/>
    <property type="project" value="TreeGrafter"/>
</dbReference>
<name>A0A380A4Z7_9GAMM</name>
<dbReference type="InterPro" id="IPR039426">
    <property type="entry name" value="TonB-dep_rcpt-like"/>
</dbReference>
<evidence type="ECO:0000256" key="4">
    <source>
        <dbReference type="ARBA" id="ARBA00022692"/>
    </source>
</evidence>
<keyword evidence="2 8" id="KW-0813">Transport</keyword>
<feature type="chain" id="PRO_5016657587" evidence="9">
    <location>
        <begin position="25"/>
        <end position="681"/>
    </location>
</feature>
<evidence type="ECO:0000256" key="7">
    <source>
        <dbReference type="ARBA" id="ARBA00023237"/>
    </source>
</evidence>
<dbReference type="Gene3D" id="2.40.170.20">
    <property type="entry name" value="TonB-dependent receptor, beta-barrel domain"/>
    <property type="match status" value="1"/>
</dbReference>
<keyword evidence="5" id="KW-0798">TonB box</keyword>
<proteinExistence type="inferred from homology"/>
<dbReference type="GO" id="GO:0015344">
    <property type="term" value="F:siderophore uptake transmembrane transporter activity"/>
    <property type="evidence" value="ECO:0007669"/>
    <property type="project" value="TreeGrafter"/>
</dbReference>
<accession>A0A380A4Z7</accession>
<evidence type="ECO:0000313" key="11">
    <source>
        <dbReference type="EMBL" id="SUI74166.1"/>
    </source>
</evidence>
<gene>
    <name evidence="11" type="ORF">NCTC10738_02261</name>
</gene>
<evidence type="ECO:0000256" key="6">
    <source>
        <dbReference type="ARBA" id="ARBA00023136"/>
    </source>
</evidence>
<dbReference type="PROSITE" id="PS52016">
    <property type="entry name" value="TONB_DEPENDENT_REC_3"/>
    <property type="match status" value="1"/>
</dbReference>
<reference evidence="11 12" key="1">
    <citation type="submission" date="2018-06" db="EMBL/GenBank/DDBJ databases">
        <authorList>
            <consortium name="Pathogen Informatics"/>
            <person name="Doyle S."/>
        </authorList>
    </citation>
    <scope>NUCLEOTIDE SEQUENCE [LARGE SCALE GENOMIC DNA]</scope>
    <source>
        <strain evidence="11 12">NCTC10738</strain>
    </source>
</reference>
<protein>
    <submittedName>
        <fullName evidence="11">Outer membrane cobalamin receptor protein</fullName>
    </submittedName>
</protein>
<dbReference type="InterPro" id="IPR000531">
    <property type="entry name" value="Beta-barrel_TonB"/>
</dbReference>
<sequence length="681" mass="75290">MRFSPSPLALALLPIIGLGSAAKASDSPMEVLVVRGSVQSSVLQTSPEATAPKADISGLLKSLPGANVNSNGPLTGIAQYRGLFGDRVETQVGGMSMAGAGPNAMDTPLSYAVPVITEQLELDRGIAPVASGVDTLGGSIRVVESQARFDEVSGLVSGQYQHNGEQSRIGVKSNFGGERQALMLYGDLFKGNDVPESGDNHPLLPGVYDKQVFGGEYRFNLADSNADDESIAFSFQHLETTDAATPALPMDIDYIRTDRFKLSGEHLLADWQTRWHLGYSDARHGMDNFSLRMKMPTMAPRYTIADSKSFDGHWQMAKDSWEFGLDWRHAEHDTVVTDPSNSKFRVDNFNGVNDSVYSLYAQWQQDFGRWSWQLGSRVKHYRFDADPVSHSMAAMKPAIKTLMDRFNQADRSQNDTGLDLVINGRFEIDSELDAIFGLARKQASASYQQRYLWVPMQSTGGLADGRTYVGQMDLDLETAWQMELGLDLHRQDFNLTPRVFVQRIDNYIQGLPTDDPAVIAAGDANTLVFSNTDALLYGMDVNAHWQLHEQWSLDLQAAYTYGERRDVEDKLYRIAPPNLTLGLNWDQGSWFARLETVAVAAQDKVSATQLEQETAGYGLVNLAAGYRGNSFMLKAGVDNLLDREYVDHLAGYNRVMGGDIAVGERLPQPGLNAWVMGEYRF</sequence>
<keyword evidence="12" id="KW-1185">Reference proteome</keyword>
<feature type="domain" description="TonB-dependent receptor-like beta-barrel" evidence="10">
    <location>
        <begin position="218"/>
        <end position="640"/>
    </location>
</feature>
<keyword evidence="9" id="KW-0732">Signal</keyword>
<dbReference type="RefSeq" id="WP_115389716.1">
    <property type="nucleotide sequence ID" value="NZ_JADZHC010000081.1"/>
</dbReference>
<evidence type="ECO:0000256" key="9">
    <source>
        <dbReference type="SAM" id="SignalP"/>
    </source>
</evidence>
<comment type="subcellular location">
    <subcellularLocation>
        <location evidence="1 8">Cell outer membrane</location>
        <topology evidence="1 8">Multi-pass membrane protein</topology>
    </subcellularLocation>
</comment>
<dbReference type="InterPro" id="IPR036942">
    <property type="entry name" value="Beta-barrel_TonB_sf"/>
</dbReference>
<keyword evidence="4 8" id="KW-0812">Transmembrane</keyword>
<dbReference type="PANTHER" id="PTHR30069">
    <property type="entry name" value="TONB-DEPENDENT OUTER MEMBRANE RECEPTOR"/>
    <property type="match status" value="1"/>
</dbReference>
<dbReference type="SUPFAM" id="SSF56935">
    <property type="entry name" value="Porins"/>
    <property type="match status" value="1"/>
</dbReference>
<keyword evidence="11" id="KW-0675">Receptor</keyword>
<comment type="similarity">
    <text evidence="8">Belongs to the TonB-dependent receptor family.</text>
</comment>
<evidence type="ECO:0000256" key="8">
    <source>
        <dbReference type="PROSITE-ProRule" id="PRU01360"/>
    </source>
</evidence>
<evidence type="ECO:0000256" key="1">
    <source>
        <dbReference type="ARBA" id="ARBA00004571"/>
    </source>
</evidence>
<dbReference type="GO" id="GO:0009279">
    <property type="term" value="C:cell outer membrane"/>
    <property type="evidence" value="ECO:0007669"/>
    <property type="project" value="UniProtKB-SubCell"/>
</dbReference>
<evidence type="ECO:0000256" key="2">
    <source>
        <dbReference type="ARBA" id="ARBA00022448"/>
    </source>
</evidence>
<keyword evidence="3 8" id="KW-1134">Transmembrane beta strand</keyword>
<evidence type="ECO:0000313" key="12">
    <source>
        <dbReference type="Proteomes" id="UP000254069"/>
    </source>
</evidence>
<dbReference type="Proteomes" id="UP000254069">
    <property type="component" value="Unassembled WGS sequence"/>
</dbReference>
<dbReference type="InterPro" id="IPR037066">
    <property type="entry name" value="Plug_dom_sf"/>
</dbReference>
<dbReference type="PANTHER" id="PTHR30069:SF49">
    <property type="entry name" value="OUTER MEMBRANE PROTEIN C"/>
    <property type="match status" value="1"/>
</dbReference>
<dbReference type="Gene3D" id="2.170.130.10">
    <property type="entry name" value="TonB-dependent receptor, plug domain"/>
    <property type="match status" value="1"/>
</dbReference>
<dbReference type="EMBL" id="UGYO01000001">
    <property type="protein sequence ID" value="SUI74166.1"/>
    <property type="molecule type" value="Genomic_DNA"/>
</dbReference>
<keyword evidence="7 8" id="KW-0998">Cell outer membrane</keyword>
<evidence type="ECO:0000256" key="3">
    <source>
        <dbReference type="ARBA" id="ARBA00022452"/>
    </source>
</evidence>
<organism evidence="11 12">
    <name type="scientific">Shewanella algae</name>
    <dbReference type="NCBI Taxonomy" id="38313"/>
    <lineage>
        <taxon>Bacteria</taxon>
        <taxon>Pseudomonadati</taxon>
        <taxon>Pseudomonadota</taxon>
        <taxon>Gammaproteobacteria</taxon>
        <taxon>Alteromonadales</taxon>
        <taxon>Shewanellaceae</taxon>
        <taxon>Shewanella</taxon>
    </lineage>
</organism>